<dbReference type="GO" id="GO:0005975">
    <property type="term" value="P:carbohydrate metabolic process"/>
    <property type="evidence" value="ECO:0007669"/>
    <property type="project" value="UniProtKB-ARBA"/>
</dbReference>
<protein>
    <recommendedName>
        <fullName evidence="3">Big-1 domain-containing protein</fullName>
    </recommendedName>
</protein>
<comment type="similarity">
    <text evidence="1">Belongs to the intimin/invasin family.</text>
</comment>
<evidence type="ECO:0000259" key="3">
    <source>
        <dbReference type="PROSITE" id="PS51127"/>
    </source>
</evidence>
<name>A0A4V2S307_9ACTN</name>
<feature type="signal peptide" evidence="2">
    <location>
        <begin position="1"/>
        <end position="24"/>
    </location>
</feature>
<dbReference type="RefSeq" id="WP_132155385.1">
    <property type="nucleotide sequence ID" value="NZ_SLWR01000013.1"/>
</dbReference>
<dbReference type="Proteomes" id="UP000295573">
    <property type="component" value="Unassembled WGS sequence"/>
</dbReference>
<comment type="caution">
    <text evidence="4">The sequence shown here is derived from an EMBL/GenBank/DDBJ whole genome shotgun (WGS) entry which is preliminary data.</text>
</comment>
<dbReference type="Gene3D" id="2.120.10.10">
    <property type="match status" value="2"/>
</dbReference>
<reference evidence="4 5" key="1">
    <citation type="journal article" date="2015" name="Stand. Genomic Sci.">
        <title>Genomic Encyclopedia of Bacterial and Archaeal Type Strains, Phase III: the genomes of soil and plant-associated and newly described type strains.</title>
        <authorList>
            <person name="Whitman W.B."/>
            <person name="Woyke T."/>
            <person name="Klenk H.P."/>
            <person name="Zhou Y."/>
            <person name="Lilburn T.G."/>
            <person name="Beck B.J."/>
            <person name="De Vos P."/>
            <person name="Vandamme P."/>
            <person name="Eisen J.A."/>
            <person name="Garrity G."/>
            <person name="Hugenholtz P."/>
            <person name="Kyrpides N.C."/>
        </authorList>
    </citation>
    <scope>NUCLEOTIDE SEQUENCE [LARGE SCALE GENOMIC DNA]</scope>
    <source>
        <strain evidence="4 5">VKM Ac-2541</strain>
    </source>
</reference>
<evidence type="ECO:0000313" key="4">
    <source>
        <dbReference type="EMBL" id="TCO42500.1"/>
    </source>
</evidence>
<dbReference type="EMBL" id="SLWR01000013">
    <property type="protein sequence ID" value="TCO42500.1"/>
    <property type="molecule type" value="Genomic_DNA"/>
</dbReference>
<dbReference type="AlphaFoldDB" id="A0A4V2S307"/>
<proteinExistence type="inferred from homology"/>
<dbReference type="InterPro" id="IPR003344">
    <property type="entry name" value="Big_1_dom"/>
</dbReference>
<dbReference type="SUPFAM" id="SSF50939">
    <property type="entry name" value="Sialidases"/>
    <property type="match status" value="1"/>
</dbReference>
<dbReference type="InterPro" id="IPR036278">
    <property type="entry name" value="Sialidase_sf"/>
</dbReference>
<dbReference type="SUPFAM" id="SSF110296">
    <property type="entry name" value="Oligoxyloglucan reducing end-specific cellobiohydrolase"/>
    <property type="match status" value="1"/>
</dbReference>
<evidence type="ECO:0000256" key="1">
    <source>
        <dbReference type="ARBA" id="ARBA00010116"/>
    </source>
</evidence>
<evidence type="ECO:0000256" key="2">
    <source>
        <dbReference type="SAM" id="SignalP"/>
    </source>
</evidence>
<evidence type="ECO:0000313" key="5">
    <source>
        <dbReference type="Proteomes" id="UP000295573"/>
    </source>
</evidence>
<dbReference type="CDD" id="cd15482">
    <property type="entry name" value="Sialidase_non-viral"/>
    <property type="match status" value="1"/>
</dbReference>
<dbReference type="InterPro" id="IPR013783">
    <property type="entry name" value="Ig-like_fold"/>
</dbReference>
<dbReference type="Gene3D" id="2.60.40.10">
    <property type="entry name" value="Immunoglobulins"/>
    <property type="match status" value="3"/>
</dbReference>
<keyword evidence="5" id="KW-1185">Reference proteome</keyword>
<gene>
    <name evidence="4" type="ORF">EV646_113122</name>
</gene>
<sequence>MTHRLLRAAVACSLIPLTWLGVSAGPAAANHVTTPVIRDVSMANLAANERELHIVVDPNNANHLVAGANERGGGNSQEWYTSTDGGRNWTNGNLPFGTLTVTDVGGDGDTLLMSDPAVDFGAGGRIYYSALAHRDSEDPCTLFVTSSTDDGTNWTDPANGVVAAGGTTICNDKEFILVDRANNDNVYVAWTPFGGTNNNEVVFSRDLNGAGDGFAFSAPLVLSTDAAQNGCLNHGAELAQEANSGDLYVAWTTFCNGIGDGADSSVWVARSTDDGQNFGAPVQVATLDNVNPALATGFRTRSFPSIDVDAATGRAFVVWADYTDADGGDADILISSAIDNAGWTAPSDVDVEADPDGQFMPWVDVAQGRVHVAYYSNDDETNNHNVFLSYGAVAATPTFTAVQVNSQPTPEATGFLGDYLAVDVGPDNVVHPSWGDGRAGVGGATDGWSARVDFSPPTTVAGTASPNPLAWGQTTTVTAKVTGAHGENEQFIPVRFTVASSGTPSDTTGTGTTNAAGQATFSYSNGSAGTDTVTIWADLDEDTVQDAGETTPVTVTWQKHATVAAYTGPTRGEYHDPLTVSGTLRDALTSAPVPGQTLTIGFGTDTCTGVTNASGVATCGFTPQQVPGPYTATASFAGSAQYEATTSPGVAFTLNKEQTTLAYTGPAFVGNGDPATLSARLTEDDPTPVAGRTVQLTLGTGPGAQSCSGVTTAAGTASCTIASVNQPGGPATVSAAFAGDAYYLPSATSASVVVFTWTPGGNFVIGDGNATVGATATFWSDTWYLANSVSGGTAPNSFKGFSNDPAGRTTCGGNWRTLPGNSPPPSNALPQYTAVLVTSKVVKSGNIIGGTKPAIAIVRVNPGYSPSPGHPGTAQVLGLLCS</sequence>
<dbReference type="SUPFAM" id="SSF49373">
    <property type="entry name" value="Invasin/intimin cell-adhesion fragments"/>
    <property type="match status" value="2"/>
</dbReference>
<keyword evidence="2" id="KW-0732">Signal</keyword>
<accession>A0A4V2S307</accession>
<dbReference type="InterPro" id="IPR008964">
    <property type="entry name" value="Invasin/intimin_cell_adhesion"/>
</dbReference>
<organism evidence="4 5">
    <name type="scientific">Kribbella antiqua</name>
    <dbReference type="NCBI Taxonomy" id="2512217"/>
    <lineage>
        <taxon>Bacteria</taxon>
        <taxon>Bacillati</taxon>
        <taxon>Actinomycetota</taxon>
        <taxon>Actinomycetes</taxon>
        <taxon>Propionibacteriales</taxon>
        <taxon>Kribbellaceae</taxon>
        <taxon>Kribbella</taxon>
    </lineage>
</organism>
<dbReference type="OrthoDB" id="41724at2"/>
<feature type="chain" id="PRO_5020398986" description="Big-1 domain-containing protein" evidence="2">
    <location>
        <begin position="25"/>
        <end position="882"/>
    </location>
</feature>
<dbReference type="PROSITE" id="PS51127">
    <property type="entry name" value="BIG1"/>
    <property type="match status" value="1"/>
</dbReference>
<feature type="domain" description="Big-1" evidence="3">
    <location>
        <begin position="658"/>
        <end position="756"/>
    </location>
</feature>